<feature type="non-terminal residue" evidence="2">
    <location>
        <position position="1"/>
    </location>
</feature>
<name>A0ABN9VRG0_9DINO</name>
<organism evidence="2 3">
    <name type="scientific">Prorocentrum cordatum</name>
    <dbReference type="NCBI Taxonomy" id="2364126"/>
    <lineage>
        <taxon>Eukaryota</taxon>
        <taxon>Sar</taxon>
        <taxon>Alveolata</taxon>
        <taxon>Dinophyceae</taxon>
        <taxon>Prorocentrales</taxon>
        <taxon>Prorocentraceae</taxon>
        <taxon>Prorocentrum</taxon>
    </lineage>
</organism>
<feature type="compositionally biased region" description="Acidic residues" evidence="1">
    <location>
        <begin position="572"/>
        <end position="585"/>
    </location>
</feature>
<reference evidence="2" key="1">
    <citation type="submission" date="2023-10" db="EMBL/GenBank/DDBJ databases">
        <authorList>
            <person name="Chen Y."/>
            <person name="Shah S."/>
            <person name="Dougan E. K."/>
            <person name="Thang M."/>
            <person name="Chan C."/>
        </authorList>
    </citation>
    <scope>NUCLEOTIDE SEQUENCE [LARGE SCALE GENOMIC DNA]</scope>
</reference>
<evidence type="ECO:0000313" key="3">
    <source>
        <dbReference type="Proteomes" id="UP001189429"/>
    </source>
</evidence>
<protein>
    <recommendedName>
        <fullName evidence="4">DNA-directed DNA polymerase</fullName>
    </recommendedName>
</protein>
<keyword evidence="3" id="KW-1185">Reference proteome</keyword>
<dbReference type="Proteomes" id="UP001189429">
    <property type="component" value="Unassembled WGS sequence"/>
</dbReference>
<feature type="region of interest" description="Disordered" evidence="1">
    <location>
        <begin position="482"/>
        <end position="548"/>
    </location>
</feature>
<accession>A0ABN9VRG0</accession>
<feature type="non-terminal residue" evidence="2">
    <location>
        <position position="861"/>
    </location>
</feature>
<gene>
    <name evidence="2" type="ORF">PCOR1329_LOCUS59837</name>
</gene>
<feature type="compositionally biased region" description="Basic and acidic residues" evidence="1">
    <location>
        <begin position="482"/>
        <end position="531"/>
    </location>
</feature>
<evidence type="ECO:0000313" key="2">
    <source>
        <dbReference type="EMBL" id="CAK0875099.1"/>
    </source>
</evidence>
<evidence type="ECO:0000256" key="1">
    <source>
        <dbReference type="SAM" id="MobiDB-lite"/>
    </source>
</evidence>
<feature type="region of interest" description="Disordered" evidence="1">
    <location>
        <begin position="563"/>
        <end position="596"/>
    </location>
</feature>
<dbReference type="EMBL" id="CAUYUJ010017473">
    <property type="protein sequence ID" value="CAK0875099.1"/>
    <property type="molecule type" value="Genomic_DNA"/>
</dbReference>
<evidence type="ECO:0008006" key="4">
    <source>
        <dbReference type="Google" id="ProtNLM"/>
    </source>
</evidence>
<sequence>EYFPVPEVQQLDLDIGFVLTRREKRRVRRLANDAIESLNWMHGARWREAGCAQPRLATFDMLAGLRRGAQRRAQLAAAGWRRSSSATSSQQALPQLMRNHGPYAEARANLASFVRDRLSIPEDVRRAPRVDGLLPDAALNVLKEYESCMLRPPEEVAALDETPGPVRPYADPVLKSNRKVYVGLVKRTASFHRLRFPKESKLDEYLACPEAWASELGLAWWEGRRVERGMVLYPLAQSLPMGWAWSPYVAREANARQMDLTKELRGAHLLQDRGPPLVLQGGRDDAGRGKYCYVDNLGLTVHETEVACECGVVLGIEVGGARGRTRPTAKRFWRARGSIQEVLRRGVCSGQELEVLVGHMTFVGLIRRELLSIPHGAYRLVKKLCYEKAPLCVKEEKAFCGAMVFLEAKWVPGVASPLATWIAVEHSDGGQVEWRREEGVIHLEARAVLKGIERLARSMGSTTTYGLKTGIKLASQTIKSMSETDERLKQNLDTESYHQRRTSRSKESEKVMTSESEEAKRIESSEQRGVERGAVGRSRTLAAAGERRRRWSSLAAEARLPARAVDAGSTVGDDEGDFASEEAATEADRKEGRLARQRAQRRVARVAERKTTMLLGQSYLKAAGVSEAGRVRCRSCEQELLDFADRESMALREDGEVGECLVARMNSRSRLGDRAERGECTVAALVFAFPNSERDGGRRAPRPLQGLRRWRMLCPNFGRRPLLWSAWAALAVKLVMNSEKMRWVGPVFAHLARGSSAERLFPRGHQQRGRPVRGAGHQALIPAVAHQAGHGGISLDRAFRFWPQEEAMKSRRWSSFRSTVRREKTGRLTEARGRWDPDAQAFALDCEGRLEDAFPRGAPLP</sequence>
<comment type="caution">
    <text evidence="2">The sequence shown here is derived from an EMBL/GenBank/DDBJ whole genome shotgun (WGS) entry which is preliminary data.</text>
</comment>
<proteinExistence type="predicted"/>